<dbReference type="AlphaFoldDB" id="A0A267MM89"/>
<evidence type="ECO:0000256" key="2">
    <source>
        <dbReference type="ARBA" id="ARBA00022771"/>
    </source>
</evidence>
<keyword evidence="3" id="KW-0862">Zinc</keyword>
<evidence type="ECO:0000256" key="1">
    <source>
        <dbReference type="ARBA" id="ARBA00022723"/>
    </source>
</evidence>
<organism evidence="5 6">
    <name type="scientific">Anaeromicrobium sediminis</name>
    <dbReference type="NCBI Taxonomy" id="1478221"/>
    <lineage>
        <taxon>Bacteria</taxon>
        <taxon>Bacillati</taxon>
        <taxon>Bacillota</taxon>
        <taxon>Clostridia</taxon>
        <taxon>Peptostreptococcales</taxon>
        <taxon>Thermotaleaceae</taxon>
        <taxon>Anaeromicrobium</taxon>
    </lineage>
</organism>
<dbReference type="RefSeq" id="WP_095131114.1">
    <property type="nucleotide sequence ID" value="NZ_NIBG01000002.1"/>
</dbReference>
<dbReference type="InterPro" id="IPR001222">
    <property type="entry name" value="Znf_TFIIS"/>
</dbReference>
<keyword evidence="6" id="KW-1185">Reference proteome</keyword>
<dbReference type="GO" id="GO:0006351">
    <property type="term" value="P:DNA-templated transcription"/>
    <property type="evidence" value="ECO:0007669"/>
    <property type="project" value="InterPro"/>
</dbReference>
<dbReference type="GO" id="GO:0008270">
    <property type="term" value="F:zinc ion binding"/>
    <property type="evidence" value="ECO:0007669"/>
    <property type="project" value="UniProtKB-KW"/>
</dbReference>
<proteinExistence type="predicted"/>
<dbReference type="EMBL" id="NIBG01000002">
    <property type="protein sequence ID" value="PAB60656.1"/>
    <property type="molecule type" value="Genomic_DNA"/>
</dbReference>
<dbReference type="Proteomes" id="UP000216024">
    <property type="component" value="Unassembled WGS sequence"/>
</dbReference>
<keyword evidence="2" id="KW-0863">Zinc-finger</keyword>
<gene>
    <name evidence="5" type="ORF">CCE28_03695</name>
</gene>
<accession>A0A267MM89</accession>
<evidence type="ECO:0000256" key="3">
    <source>
        <dbReference type="ARBA" id="ARBA00022833"/>
    </source>
</evidence>
<dbReference type="Pfam" id="PF01096">
    <property type="entry name" value="Zn_ribbon_TFIIS"/>
    <property type="match status" value="1"/>
</dbReference>
<feature type="domain" description="TFIIS-type" evidence="4">
    <location>
        <begin position="2"/>
        <end position="38"/>
    </location>
</feature>
<comment type="caution">
    <text evidence="5">The sequence shown here is derived from an EMBL/GenBank/DDBJ whole genome shotgun (WGS) entry which is preliminary data.</text>
</comment>
<dbReference type="OrthoDB" id="9791837at2"/>
<evidence type="ECO:0000259" key="4">
    <source>
        <dbReference type="Pfam" id="PF01096"/>
    </source>
</evidence>
<sequence length="106" mass="12349">MKCTLCDNQNIELIDAKIRSIDSKDMKVYKCMNCGVHFLYPYIQRYDISNHIQWLKNKVPGGQGMYNHLFTSNFKISYENMLIEQGKSDTVFAICKISDKVGERND</sequence>
<protein>
    <recommendedName>
        <fullName evidence="4">TFIIS-type domain-containing protein</fullName>
    </recommendedName>
</protein>
<keyword evidence="1" id="KW-0479">Metal-binding</keyword>
<evidence type="ECO:0000313" key="5">
    <source>
        <dbReference type="EMBL" id="PAB60656.1"/>
    </source>
</evidence>
<reference evidence="5 6" key="1">
    <citation type="submission" date="2017-06" db="EMBL/GenBank/DDBJ databases">
        <title>Draft genome sequence of anaerobic fermentative bacterium Anaeromicrobium sediminis DY2726D isolated from West Pacific Ocean sediments.</title>
        <authorList>
            <person name="Zeng X."/>
        </authorList>
    </citation>
    <scope>NUCLEOTIDE SEQUENCE [LARGE SCALE GENOMIC DNA]</scope>
    <source>
        <strain evidence="5 6">DY2726D</strain>
    </source>
</reference>
<dbReference type="GO" id="GO:0003676">
    <property type="term" value="F:nucleic acid binding"/>
    <property type="evidence" value="ECO:0007669"/>
    <property type="project" value="InterPro"/>
</dbReference>
<evidence type="ECO:0000313" key="6">
    <source>
        <dbReference type="Proteomes" id="UP000216024"/>
    </source>
</evidence>
<dbReference type="SUPFAM" id="SSF57783">
    <property type="entry name" value="Zinc beta-ribbon"/>
    <property type="match status" value="1"/>
</dbReference>
<name>A0A267MM89_9FIRM</name>